<reference evidence="2 3" key="1">
    <citation type="submission" date="2023-11" db="EMBL/GenBank/DDBJ databases">
        <title>A Novel Polar Bacteriovorax (B. antarcticus) Isolated from the Biocrust in Antarctica.</title>
        <authorList>
            <person name="Mun W."/>
            <person name="Choi S.Y."/>
            <person name="Mitchell R.J."/>
        </authorList>
    </citation>
    <scope>NUCLEOTIDE SEQUENCE [LARGE SCALE GENOMIC DNA]</scope>
    <source>
        <strain evidence="2 3">PP10</strain>
    </source>
</reference>
<dbReference type="NCBIfam" id="TIGR00750">
    <property type="entry name" value="lao"/>
    <property type="match status" value="1"/>
</dbReference>
<dbReference type="GO" id="GO:0016787">
    <property type="term" value="F:hydrolase activity"/>
    <property type="evidence" value="ECO:0007669"/>
    <property type="project" value="UniProtKB-KW"/>
</dbReference>
<sequence>MIDINNLIKGDRRTLAKAITLLESTKDSDRIEASELLDQALPHTGKSFRLGITGVPGVGKSSFIEAFGQFLIAKGHKVAVLAVDPSSPINGGSIMGDKTRMEKLSQEPNAFIRPSPTSGSLGGVSHKTREAALLCEAAGFDFILIETVGVGQSEYEVHSMVDFFAILMLPNAGDELQGIKRGILELADLIIVNKADGNMKQMAKAAVQQYSGALELLTSVSLWKPKVVTSSSVEKIGISEIYDILTEYKNTSNIVDQIKEKRSDQNKDWFNKLIHELIELKINSKLEFKKQKADLEKDVATSKTSPLKAAHKLVDTILFKEK</sequence>
<dbReference type="Gene3D" id="1.10.287.130">
    <property type="match status" value="1"/>
</dbReference>
<comment type="caution">
    <text evidence="2">The sequence shown here is derived from an EMBL/GenBank/DDBJ whole genome shotgun (WGS) entry which is preliminary data.</text>
</comment>
<dbReference type="PANTHER" id="PTHR23408">
    <property type="entry name" value="METHYLMALONYL-COA MUTASE"/>
    <property type="match status" value="1"/>
</dbReference>
<dbReference type="Gene3D" id="3.40.50.300">
    <property type="entry name" value="P-loop containing nucleotide triphosphate hydrolases"/>
    <property type="match status" value="1"/>
</dbReference>
<dbReference type="Gene3D" id="1.20.5.170">
    <property type="match status" value="1"/>
</dbReference>
<evidence type="ECO:0000313" key="3">
    <source>
        <dbReference type="Proteomes" id="UP001302274"/>
    </source>
</evidence>
<keyword evidence="2" id="KW-0378">Hydrolase</keyword>
<protein>
    <submittedName>
        <fullName evidence="2">Methylmalonyl Co-A mutase-associated GTPase MeaB</fullName>
        <ecNumber evidence="2">3.6.5.-</ecNumber>
    </submittedName>
</protein>
<dbReference type="Pfam" id="PF03308">
    <property type="entry name" value="MeaB"/>
    <property type="match status" value="1"/>
</dbReference>
<dbReference type="CDD" id="cd03114">
    <property type="entry name" value="MMAA-like"/>
    <property type="match status" value="1"/>
</dbReference>
<accession>A0ABU5VSH7</accession>
<dbReference type="InterPro" id="IPR005129">
    <property type="entry name" value="GTPase_ArgK"/>
</dbReference>
<proteinExistence type="inferred from homology"/>
<dbReference type="EC" id="3.6.5.-" evidence="2"/>
<dbReference type="InterPro" id="IPR027417">
    <property type="entry name" value="P-loop_NTPase"/>
</dbReference>
<dbReference type="RefSeq" id="WP_323574455.1">
    <property type="nucleotide sequence ID" value="NZ_JAYGJQ010000001.1"/>
</dbReference>
<evidence type="ECO:0000313" key="2">
    <source>
        <dbReference type="EMBL" id="MEA9354965.1"/>
    </source>
</evidence>
<dbReference type="EMBL" id="JAYGJQ010000001">
    <property type="protein sequence ID" value="MEA9354965.1"/>
    <property type="molecule type" value="Genomic_DNA"/>
</dbReference>
<gene>
    <name evidence="2" type="primary">meaB</name>
    <name evidence="2" type="ORF">SHI21_02070</name>
</gene>
<keyword evidence="3" id="KW-1185">Reference proteome</keyword>
<name>A0ABU5VSH7_9BACT</name>
<dbReference type="PANTHER" id="PTHR23408:SF3">
    <property type="entry name" value="METHYLMALONIC ACIDURIA TYPE A PROTEIN, MITOCHONDRIAL"/>
    <property type="match status" value="1"/>
</dbReference>
<comment type="similarity">
    <text evidence="1">Belongs to the SIMIBI class G3E GTPase family. ArgK/MeaB subfamily.</text>
</comment>
<organism evidence="2 3">
    <name type="scientific">Bacteriovorax antarcticus</name>
    <dbReference type="NCBI Taxonomy" id="3088717"/>
    <lineage>
        <taxon>Bacteria</taxon>
        <taxon>Pseudomonadati</taxon>
        <taxon>Bdellovibrionota</taxon>
        <taxon>Bacteriovoracia</taxon>
        <taxon>Bacteriovoracales</taxon>
        <taxon>Bacteriovoracaceae</taxon>
        <taxon>Bacteriovorax</taxon>
    </lineage>
</organism>
<dbReference type="Proteomes" id="UP001302274">
    <property type="component" value="Unassembled WGS sequence"/>
</dbReference>
<evidence type="ECO:0000256" key="1">
    <source>
        <dbReference type="ARBA" id="ARBA00009625"/>
    </source>
</evidence>
<dbReference type="SUPFAM" id="SSF52540">
    <property type="entry name" value="P-loop containing nucleoside triphosphate hydrolases"/>
    <property type="match status" value="1"/>
</dbReference>
<dbReference type="NCBIfam" id="NF006958">
    <property type="entry name" value="PRK09435.1"/>
    <property type="match status" value="1"/>
</dbReference>